<gene>
    <name evidence="5" type="ORF">DAERI_080009</name>
</gene>
<dbReference type="Proteomes" id="UP000236569">
    <property type="component" value="Unassembled WGS sequence"/>
</dbReference>
<dbReference type="SUPFAM" id="SSF53448">
    <property type="entry name" value="Nucleotide-diphospho-sugar transferases"/>
    <property type="match status" value="1"/>
</dbReference>
<dbReference type="PANTHER" id="PTHR43179">
    <property type="entry name" value="RHAMNOSYLTRANSFERASE WBBL"/>
    <property type="match status" value="1"/>
</dbReference>
<dbReference type="PANTHER" id="PTHR43179:SF12">
    <property type="entry name" value="GALACTOFURANOSYLTRANSFERASE GLFT2"/>
    <property type="match status" value="1"/>
</dbReference>
<sequence>MNNGVCAVIVTYNRKDKLRECLTSLWASSERPEKVLVVDNASTDGTPALVAELFPEVDLLVLEQNLGGSGGFEAGMRRAYASGYEYLWLFDDDAYVEKDCLRRLLARADEADVLVPIQVDQAGRKYGIYRWNNGFVEVDKESHATVQVDIFAFVGPLIKRGVVRKIGLPRTDFFISADDIEYALRIKAAGLKTLCVLDAVFYHDYGGRTIKVKRLGRISTRSTQPAWKNYYNVRNELLMARDLDVPAGQKAGVYLYILKKFGRASLAELVYEENFLEKWKYTAIGVKDGLLNRTGKRILPVVK</sequence>
<feature type="domain" description="Glycosyltransferase 2-like" evidence="4">
    <location>
        <begin position="7"/>
        <end position="133"/>
    </location>
</feature>
<reference evidence="6" key="1">
    <citation type="submission" date="2018-01" db="EMBL/GenBank/DDBJ databases">
        <title>Draft Genome Sequence of the Radioresistant Bacterium Deinococcus aerius TR0125, Isolated from the Higher Atmosphere above Japan.</title>
        <authorList>
            <person name="Satoh K."/>
            <person name="Arai H."/>
            <person name="Sanzen T."/>
            <person name="Kawaguchi Y."/>
            <person name="Hayashi H."/>
            <person name="Yokobori S."/>
            <person name="Yamagishi A."/>
            <person name="Oono Y."/>
            <person name="Narumi I."/>
        </authorList>
    </citation>
    <scope>NUCLEOTIDE SEQUENCE [LARGE SCALE GENOMIC DNA]</scope>
    <source>
        <strain evidence="6">TR0125</strain>
    </source>
</reference>
<dbReference type="RefSeq" id="WP_103129611.1">
    <property type="nucleotide sequence ID" value="NZ_BFAG01000008.1"/>
</dbReference>
<dbReference type="GO" id="GO:0016757">
    <property type="term" value="F:glycosyltransferase activity"/>
    <property type="evidence" value="ECO:0007669"/>
    <property type="project" value="UniProtKB-KW"/>
</dbReference>
<comment type="caution">
    <text evidence="5">The sequence shown here is derived from an EMBL/GenBank/DDBJ whole genome shotgun (WGS) entry which is preliminary data.</text>
</comment>
<evidence type="ECO:0000259" key="4">
    <source>
        <dbReference type="Pfam" id="PF00535"/>
    </source>
</evidence>
<dbReference type="Pfam" id="PF00535">
    <property type="entry name" value="Glycos_transf_2"/>
    <property type="match status" value="1"/>
</dbReference>
<keyword evidence="6" id="KW-1185">Reference proteome</keyword>
<dbReference type="InterPro" id="IPR001173">
    <property type="entry name" value="Glyco_trans_2-like"/>
</dbReference>
<dbReference type="InterPro" id="IPR029044">
    <property type="entry name" value="Nucleotide-diphossugar_trans"/>
</dbReference>
<accession>A0A2I9DIU5</accession>
<evidence type="ECO:0000256" key="3">
    <source>
        <dbReference type="ARBA" id="ARBA00022679"/>
    </source>
</evidence>
<evidence type="ECO:0000313" key="5">
    <source>
        <dbReference type="EMBL" id="GBF06218.1"/>
    </source>
</evidence>
<evidence type="ECO:0000313" key="6">
    <source>
        <dbReference type="Proteomes" id="UP000236569"/>
    </source>
</evidence>
<proteinExistence type="inferred from homology"/>
<keyword evidence="3 5" id="KW-0808">Transferase</keyword>
<dbReference type="Gene3D" id="3.90.550.10">
    <property type="entry name" value="Spore Coat Polysaccharide Biosynthesis Protein SpsA, Chain A"/>
    <property type="match status" value="1"/>
</dbReference>
<dbReference type="OrthoDB" id="7665907at2"/>
<dbReference type="AlphaFoldDB" id="A0A2I9DIU5"/>
<evidence type="ECO:0000256" key="1">
    <source>
        <dbReference type="ARBA" id="ARBA00006739"/>
    </source>
</evidence>
<protein>
    <submittedName>
        <fullName evidence="5">Glycosyl transferase family protein</fullName>
    </submittedName>
</protein>
<evidence type="ECO:0000256" key="2">
    <source>
        <dbReference type="ARBA" id="ARBA00022676"/>
    </source>
</evidence>
<organism evidence="5 6">
    <name type="scientific">Deinococcus aerius</name>
    <dbReference type="NCBI Taxonomy" id="200253"/>
    <lineage>
        <taxon>Bacteria</taxon>
        <taxon>Thermotogati</taxon>
        <taxon>Deinococcota</taxon>
        <taxon>Deinococci</taxon>
        <taxon>Deinococcales</taxon>
        <taxon>Deinococcaceae</taxon>
        <taxon>Deinococcus</taxon>
    </lineage>
</organism>
<dbReference type="CDD" id="cd04185">
    <property type="entry name" value="GT_2_like_b"/>
    <property type="match status" value="1"/>
</dbReference>
<comment type="similarity">
    <text evidence="1">Belongs to the glycosyltransferase 2 family.</text>
</comment>
<dbReference type="EMBL" id="BFAG01000008">
    <property type="protein sequence ID" value="GBF06218.1"/>
    <property type="molecule type" value="Genomic_DNA"/>
</dbReference>
<name>A0A2I9DIU5_9DEIO</name>
<keyword evidence="2" id="KW-0328">Glycosyltransferase</keyword>